<proteinExistence type="predicted"/>
<gene>
    <name evidence="1" type="ORF">QA636_04645</name>
</gene>
<evidence type="ECO:0000313" key="1">
    <source>
        <dbReference type="EMBL" id="WFU64843.1"/>
    </source>
</evidence>
<sequence>MTKPNNTTKTALQLALSTRAALITRAGTGRTAPCTVTPAGLKVIEAMAAEGQDQATIARKLGLHRKTLMDIVKRSPDVEEAMAGGKALLADELTHHLLTAARKGNVVAAIYLTKARLGWVEGDRPDTRPNLIINLPDAATPEAYLRAVSVIEQPKPLGDQQ</sequence>
<dbReference type="Proteomes" id="UP001221546">
    <property type="component" value="Chromosome"/>
</dbReference>
<organism evidence="1 2">
    <name type="scientific">Bradyrhizobium brasilense</name>
    <dbReference type="NCBI Taxonomy" id="1419277"/>
    <lineage>
        <taxon>Bacteria</taxon>
        <taxon>Pseudomonadati</taxon>
        <taxon>Pseudomonadota</taxon>
        <taxon>Alphaproteobacteria</taxon>
        <taxon>Hyphomicrobiales</taxon>
        <taxon>Nitrobacteraceae</taxon>
        <taxon>Bradyrhizobium</taxon>
    </lineage>
</organism>
<evidence type="ECO:0000313" key="2">
    <source>
        <dbReference type="Proteomes" id="UP001221546"/>
    </source>
</evidence>
<evidence type="ECO:0008006" key="3">
    <source>
        <dbReference type="Google" id="ProtNLM"/>
    </source>
</evidence>
<reference evidence="1 2" key="1">
    <citation type="submission" date="2023-04" db="EMBL/GenBank/DDBJ databases">
        <title>Australian commercial rhizobial inoculants.</title>
        <authorList>
            <person name="Kohlmeier M.G."/>
            <person name="O'Hara G.W."/>
            <person name="Colombi E."/>
            <person name="Ramsay J.P."/>
            <person name="Terpolilli J."/>
        </authorList>
    </citation>
    <scope>NUCLEOTIDE SEQUENCE [LARGE SCALE GENOMIC DNA]</scope>
    <source>
        <strain evidence="1 2">CB627</strain>
    </source>
</reference>
<protein>
    <recommendedName>
        <fullName evidence="3">Helix-turn-helix domain-containing protein</fullName>
    </recommendedName>
</protein>
<accession>A0ABY8JLC9</accession>
<dbReference type="EMBL" id="CP121646">
    <property type="protein sequence ID" value="WFU64843.1"/>
    <property type="molecule type" value="Genomic_DNA"/>
</dbReference>
<name>A0ABY8JLC9_9BRAD</name>
<dbReference type="RefSeq" id="WP_310885523.1">
    <property type="nucleotide sequence ID" value="NZ_CP121646.1"/>
</dbReference>
<keyword evidence="2" id="KW-1185">Reference proteome</keyword>